<evidence type="ECO:0000259" key="16">
    <source>
        <dbReference type="PROSITE" id="PS50110"/>
    </source>
</evidence>
<dbReference type="Pfam" id="PF00072">
    <property type="entry name" value="Response_reg"/>
    <property type="match status" value="1"/>
</dbReference>
<dbReference type="InterPro" id="IPR004358">
    <property type="entry name" value="Sig_transdc_His_kin-like_C"/>
</dbReference>
<dbReference type="InterPro" id="IPR036890">
    <property type="entry name" value="HATPase_C_sf"/>
</dbReference>
<dbReference type="InterPro" id="IPR003594">
    <property type="entry name" value="HATPase_dom"/>
</dbReference>
<dbReference type="AlphaFoldDB" id="A0A139WXW3"/>
<dbReference type="Gene3D" id="3.30.450.20">
    <property type="entry name" value="PAS domain"/>
    <property type="match status" value="1"/>
</dbReference>
<dbReference type="SUPFAM" id="SSF55874">
    <property type="entry name" value="ATPase domain of HSP90 chaperone/DNA topoisomerase II/histidine kinase"/>
    <property type="match status" value="1"/>
</dbReference>
<dbReference type="GO" id="GO:0009927">
    <property type="term" value="F:histidine phosphotransfer kinase activity"/>
    <property type="evidence" value="ECO:0007669"/>
    <property type="project" value="TreeGrafter"/>
</dbReference>
<comment type="catalytic activity">
    <reaction evidence="1">
        <text>ATP + protein L-histidine = ADP + protein N-phospho-L-histidine.</text>
        <dbReference type="EC" id="2.7.13.3"/>
    </reaction>
</comment>
<dbReference type="OrthoDB" id="502671at2"/>
<keyword evidence="12" id="KW-0131">Cell cycle</keyword>
<evidence type="ECO:0000256" key="14">
    <source>
        <dbReference type="PROSITE-ProRule" id="PRU00169"/>
    </source>
</evidence>
<dbReference type="InterPro" id="IPR035965">
    <property type="entry name" value="PAS-like_dom_sf"/>
</dbReference>
<keyword evidence="10" id="KW-0902">Two-component regulatory system</keyword>
<accession>A0A139WXW3</accession>
<dbReference type="CDD" id="cd16922">
    <property type="entry name" value="HATPase_EvgS-ArcB-TorS-like"/>
    <property type="match status" value="1"/>
</dbReference>
<dbReference type="Proteomes" id="UP000076925">
    <property type="component" value="Unassembled WGS sequence"/>
</dbReference>
<evidence type="ECO:0000256" key="7">
    <source>
        <dbReference type="ARBA" id="ARBA00022741"/>
    </source>
</evidence>
<evidence type="ECO:0000313" key="17">
    <source>
        <dbReference type="EMBL" id="KYC37285.1"/>
    </source>
</evidence>
<evidence type="ECO:0000256" key="3">
    <source>
        <dbReference type="ARBA" id="ARBA00006402"/>
    </source>
</evidence>
<dbReference type="GO" id="GO:0005886">
    <property type="term" value="C:plasma membrane"/>
    <property type="evidence" value="ECO:0007669"/>
    <property type="project" value="TreeGrafter"/>
</dbReference>
<evidence type="ECO:0000256" key="1">
    <source>
        <dbReference type="ARBA" id="ARBA00000085"/>
    </source>
</evidence>
<keyword evidence="11" id="KW-0472">Membrane</keyword>
<dbReference type="InterPro" id="IPR003661">
    <property type="entry name" value="HisK_dim/P_dom"/>
</dbReference>
<dbReference type="SUPFAM" id="SSF52172">
    <property type="entry name" value="CheY-like"/>
    <property type="match status" value="1"/>
</dbReference>
<sequence length="638" mass="71577">MKNNFALIINQLRLTLGKIEIALGVIEDALVWTDRDGRVQWCNTAFENLINKPRIVVLGTSLIDLLPLTHWNTEDASEVHPVMRVIQGQLKATEYEFQQFEQQLVLEISGSCIELCGSDIAAILVLRNITVKKQIEEALKQAKEAADVANRAKSQFLANMSHELRTPLNIILGFTQLMPSSGYLNSQQQEYLDAIARSGEHLLTLINDVLEMSKIEAGKTTLNESSFNLDNLLDSLQQMFQFKAELKKIQLIFERTTNIPQYIYTDESKLRQVLMNLLGNAIKFTQTGKVILRVKWVNERSNVLPPRLLFEVEDTGPGIAPVELETLFEAFVQTKTGQNSQEGTGLGLPISRQFVRLMGGEIAVESQLGIGTIFKFDIQTTSVVETDEIPVTKPSQQVTGLQAGQLKYKILVAEDNLEIRQILIKLLRPVGFEVREAMNGQEAIALWQSWSPHLIWMDMRMPMIDGYEATRQIKANGNSAPVVIALTGSAFEEDRMVALSAGCDDFVRKPFRGEIIFEKMAEHLGVVYDVESTPCPCENLLQNPSSEPVFSQEELTQALAMMPPTWLEQLYDYATKVNGKPILNLIEQIPQPYAHLAHTLTHMVNNFCFEEIIALTQSHQELCAGCVSSVTTETQVRA</sequence>
<evidence type="ECO:0000256" key="8">
    <source>
        <dbReference type="ARBA" id="ARBA00022777"/>
    </source>
</evidence>
<evidence type="ECO:0000256" key="12">
    <source>
        <dbReference type="ARBA" id="ARBA00023306"/>
    </source>
</evidence>
<dbReference type="STRING" id="128403.WA1_47580"/>
<comment type="subcellular location">
    <subcellularLocation>
        <location evidence="2">Membrane</location>
    </subcellularLocation>
</comment>
<evidence type="ECO:0000256" key="5">
    <source>
        <dbReference type="ARBA" id="ARBA00022553"/>
    </source>
</evidence>
<keyword evidence="8 17" id="KW-0418">Kinase</keyword>
<dbReference type="Gene3D" id="3.30.565.10">
    <property type="entry name" value="Histidine kinase-like ATPase, C-terminal domain"/>
    <property type="match status" value="1"/>
</dbReference>
<dbReference type="RefSeq" id="WP_017747519.1">
    <property type="nucleotide sequence ID" value="NZ_KQ976354.1"/>
</dbReference>
<dbReference type="EC" id="2.7.13.3" evidence="4"/>
<dbReference type="InterPro" id="IPR005467">
    <property type="entry name" value="His_kinase_dom"/>
</dbReference>
<keyword evidence="6" id="KW-0808">Transferase</keyword>
<evidence type="ECO:0000256" key="9">
    <source>
        <dbReference type="ARBA" id="ARBA00022840"/>
    </source>
</evidence>
<dbReference type="FunFam" id="3.30.565.10:FF:000010">
    <property type="entry name" value="Sensor histidine kinase RcsC"/>
    <property type="match status" value="1"/>
</dbReference>
<dbReference type="FunFam" id="1.10.287.130:FF:000038">
    <property type="entry name" value="Sensory transduction histidine kinase"/>
    <property type="match status" value="1"/>
</dbReference>
<dbReference type="Gene3D" id="1.10.287.130">
    <property type="match status" value="1"/>
</dbReference>
<evidence type="ECO:0000256" key="10">
    <source>
        <dbReference type="ARBA" id="ARBA00023012"/>
    </source>
</evidence>
<keyword evidence="18" id="KW-1185">Reference proteome</keyword>
<dbReference type="PROSITE" id="PS50110">
    <property type="entry name" value="RESPONSE_REGULATORY"/>
    <property type="match status" value="1"/>
</dbReference>
<feature type="modified residue" description="4-aspartylphosphate" evidence="14">
    <location>
        <position position="458"/>
    </location>
</feature>
<dbReference type="EMBL" id="ANNX02000047">
    <property type="protein sequence ID" value="KYC37285.1"/>
    <property type="molecule type" value="Genomic_DNA"/>
</dbReference>
<dbReference type="Pfam" id="PF00512">
    <property type="entry name" value="HisKA"/>
    <property type="match status" value="1"/>
</dbReference>
<keyword evidence="7" id="KW-0547">Nucleotide-binding</keyword>
<evidence type="ECO:0000256" key="11">
    <source>
        <dbReference type="ARBA" id="ARBA00023136"/>
    </source>
</evidence>
<dbReference type="SMART" id="SM00448">
    <property type="entry name" value="REC"/>
    <property type="match status" value="1"/>
</dbReference>
<dbReference type="CDD" id="cd00082">
    <property type="entry name" value="HisKA"/>
    <property type="match status" value="1"/>
</dbReference>
<dbReference type="PANTHER" id="PTHR43047">
    <property type="entry name" value="TWO-COMPONENT HISTIDINE PROTEIN KINASE"/>
    <property type="match status" value="1"/>
</dbReference>
<evidence type="ECO:0000256" key="6">
    <source>
        <dbReference type="ARBA" id="ARBA00022679"/>
    </source>
</evidence>
<dbReference type="PRINTS" id="PR00344">
    <property type="entry name" value="BCTRLSENSOR"/>
</dbReference>
<keyword evidence="5 14" id="KW-0597">Phosphoprotein</keyword>
<dbReference type="GO" id="GO:0005524">
    <property type="term" value="F:ATP binding"/>
    <property type="evidence" value="ECO:0007669"/>
    <property type="project" value="UniProtKB-KW"/>
</dbReference>
<comment type="caution">
    <text evidence="17">The sequence shown here is derived from an EMBL/GenBank/DDBJ whole genome shotgun (WGS) entry which is preliminary data.</text>
</comment>
<dbReference type="InterPro" id="IPR001789">
    <property type="entry name" value="Sig_transdc_resp-reg_receiver"/>
</dbReference>
<dbReference type="SUPFAM" id="SSF47384">
    <property type="entry name" value="Homodimeric domain of signal transducing histidine kinase"/>
    <property type="match status" value="1"/>
</dbReference>
<evidence type="ECO:0000256" key="4">
    <source>
        <dbReference type="ARBA" id="ARBA00012438"/>
    </source>
</evidence>
<dbReference type="GO" id="GO:0000155">
    <property type="term" value="F:phosphorelay sensor kinase activity"/>
    <property type="evidence" value="ECO:0007669"/>
    <property type="project" value="InterPro"/>
</dbReference>
<evidence type="ECO:0000313" key="18">
    <source>
        <dbReference type="Proteomes" id="UP000076925"/>
    </source>
</evidence>
<evidence type="ECO:0000256" key="13">
    <source>
        <dbReference type="ARBA" id="ARBA00074306"/>
    </source>
</evidence>
<evidence type="ECO:0000256" key="2">
    <source>
        <dbReference type="ARBA" id="ARBA00004370"/>
    </source>
</evidence>
<feature type="domain" description="Response regulatory" evidence="16">
    <location>
        <begin position="409"/>
        <end position="524"/>
    </location>
</feature>
<gene>
    <name evidence="17" type="ORF">WA1_47580</name>
</gene>
<dbReference type="Gene3D" id="3.40.50.2300">
    <property type="match status" value="1"/>
</dbReference>
<dbReference type="PROSITE" id="PS50109">
    <property type="entry name" value="HIS_KIN"/>
    <property type="match status" value="1"/>
</dbReference>
<name>A0A139WXW3_9CYAN</name>
<dbReference type="CDD" id="cd17546">
    <property type="entry name" value="REC_hyHK_CKI1_RcsC-like"/>
    <property type="match status" value="1"/>
</dbReference>
<keyword evidence="9" id="KW-0067">ATP-binding</keyword>
<proteinExistence type="inferred from homology"/>
<reference evidence="17 18" key="1">
    <citation type="journal article" date="2013" name="Genome Biol. Evol.">
        <title>Genomes of Stigonematalean cyanobacteria (subsection V) and the evolution of oxygenic photosynthesis from prokaryotes to plastids.</title>
        <authorList>
            <person name="Dagan T."/>
            <person name="Roettger M."/>
            <person name="Stucken K."/>
            <person name="Landan G."/>
            <person name="Koch R."/>
            <person name="Major P."/>
            <person name="Gould S.B."/>
            <person name="Goremykin V.V."/>
            <person name="Rippka R."/>
            <person name="Tandeau de Marsac N."/>
            <person name="Gugger M."/>
            <person name="Lockhart P.J."/>
            <person name="Allen J.F."/>
            <person name="Brune I."/>
            <person name="Maus I."/>
            <person name="Puhler A."/>
            <person name="Martin W.F."/>
        </authorList>
    </citation>
    <scope>NUCLEOTIDE SEQUENCE [LARGE SCALE GENOMIC DNA]</scope>
    <source>
        <strain evidence="17 18">PCC 7110</strain>
    </source>
</reference>
<dbReference type="InterPro" id="IPR011006">
    <property type="entry name" value="CheY-like_superfamily"/>
</dbReference>
<dbReference type="InterPro" id="IPR036097">
    <property type="entry name" value="HisK_dim/P_sf"/>
</dbReference>
<organism evidence="17 18">
    <name type="scientific">Scytonema hofmannii PCC 7110</name>
    <dbReference type="NCBI Taxonomy" id="128403"/>
    <lineage>
        <taxon>Bacteria</taxon>
        <taxon>Bacillati</taxon>
        <taxon>Cyanobacteriota</taxon>
        <taxon>Cyanophyceae</taxon>
        <taxon>Nostocales</taxon>
        <taxon>Scytonemataceae</taxon>
        <taxon>Scytonema</taxon>
    </lineage>
</organism>
<feature type="domain" description="Histidine kinase" evidence="15">
    <location>
        <begin position="159"/>
        <end position="382"/>
    </location>
</feature>
<dbReference type="InterPro" id="IPR000014">
    <property type="entry name" value="PAS"/>
</dbReference>
<dbReference type="SMART" id="SM00387">
    <property type="entry name" value="HATPase_c"/>
    <property type="match status" value="1"/>
</dbReference>
<dbReference type="PANTHER" id="PTHR43047:SF72">
    <property type="entry name" value="OSMOSENSING HISTIDINE PROTEIN KINASE SLN1"/>
    <property type="match status" value="1"/>
</dbReference>
<dbReference type="SUPFAM" id="SSF55785">
    <property type="entry name" value="PYP-like sensor domain (PAS domain)"/>
    <property type="match status" value="1"/>
</dbReference>
<dbReference type="SMART" id="SM00388">
    <property type="entry name" value="HisKA"/>
    <property type="match status" value="1"/>
</dbReference>
<dbReference type="Pfam" id="PF13426">
    <property type="entry name" value="PAS_9"/>
    <property type="match status" value="1"/>
</dbReference>
<comment type="similarity">
    <text evidence="3">In the N-terminal section; belongs to the phytochrome family.</text>
</comment>
<evidence type="ECO:0000259" key="15">
    <source>
        <dbReference type="PROSITE" id="PS50109"/>
    </source>
</evidence>
<protein>
    <recommendedName>
        <fullName evidence="13">Circadian input-output histidine kinase CikA</fullName>
        <ecNumber evidence="4">2.7.13.3</ecNumber>
    </recommendedName>
</protein>
<dbReference type="Pfam" id="PF02518">
    <property type="entry name" value="HATPase_c"/>
    <property type="match status" value="1"/>
</dbReference>